<gene>
    <name evidence="18" type="ORF">ACFPUZ_12370</name>
</gene>
<dbReference type="PROSITE" id="PS51217">
    <property type="entry name" value="UVRD_HELICASE_CTER"/>
    <property type="match status" value="1"/>
</dbReference>
<dbReference type="InterPro" id="IPR011604">
    <property type="entry name" value="PDDEXK-like_dom_sf"/>
</dbReference>
<evidence type="ECO:0000256" key="11">
    <source>
        <dbReference type="ARBA" id="ARBA00023235"/>
    </source>
</evidence>
<dbReference type="CDD" id="cd17932">
    <property type="entry name" value="DEXQc_UvrD"/>
    <property type="match status" value="1"/>
</dbReference>
<evidence type="ECO:0000256" key="10">
    <source>
        <dbReference type="ARBA" id="ARBA00023204"/>
    </source>
</evidence>
<dbReference type="PANTHER" id="PTHR11070:SF55">
    <property type="entry name" value="DNA 3'-5' HELICASE"/>
    <property type="match status" value="1"/>
</dbReference>
<keyword evidence="10" id="KW-0234">DNA repair</keyword>
<dbReference type="EMBL" id="JBHSQE010000009">
    <property type="protein sequence ID" value="MFC6147598.1"/>
    <property type="molecule type" value="Genomic_DNA"/>
</dbReference>
<evidence type="ECO:0000256" key="9">
    <source>
        <dbReference type="ARBA" id="ARBA00023125"/>
    </source>
</evidence>
<evidence type="ECO:0000256" key="5">
    <source>
        <dbReference type="ARBA" id="ARBA00022801"/>
    </source>
</evidence>
<dbReference type="InterPro" id="IPR038726">
    <property type="entry name" value="PDDEXK_AddAB-type"/>
</dbReference>
<dbReference type="PROSITE" id="PS51198">
    <property type="entry name" value="UVRD_HELICASE_ATP_BIND"/>
    <property type="match status" value="1"/>
</dbReference>
<protein>
    <recommendedName>
        <fullName evidence="13">DNA 3'-5' helicase</fullName>
        <ecNumber evidence="13">5.6.2.4</ecNumber>
    </recommendedName>
</protein>
<evidence type="ECO:0000256" key="2">
    <source>
        <dbReference type="ARBA" id="ARBA00022722"/>
    </source>
</evidence>
<keyword evidence="8 15" id="KW-0067">ATP-binding</keyword>
<accession>A0ABW1QF71</accession>
<reference evidence="19" key="1">
    <citation type="journal article" date="2019" name="Int. J. Syst. Evol. Microbiol.">
        <title>The Global Catalogue of Microorganisms (GCM) 10K type strain sequencing project: providing services to taxonomists for standard genome sequencing and annotation.</title>
        <authorList>
            <consortium name="The Broad Institute Genomics Platform"/>
            <consortium name="The Broad Institute Genome Sequencing Center for Infectious Disease"/>
            <person name="Wu L."/>
            <person name="Ma J."/>
        </authorList>
    </citation>
    <scope>NUCLEOTIDE SEQUENCE [LARGE SCALE GENOMIC DNA]</scope>
    <source>
        <strain evidence="19">CCUG 51943</strain>
    </source>
</reference>
<keyword evidence="6 15" id="KW-0347">Helicase</keyword>
<dbReference type="InterPro" id="IPR014017">
    <property type="entry name" value="DNA_helicase_UvrD-like_C"/>
</dbReference>
<dbReference type="InterPro" id="IPR000212">
    <property type="entry name" value="DNA_helicase_UvrD/REP"/>
</dbReference>
<dbReference type="Proteomes" id="UP001596244">
    <property type="component" value="Unassembled WGS sequence"/>
</dbReference>
<evidence type="ECO:0000256" key="14">
    <source>
        <dbReference type="ARBA" id="ARBA00048988"/>
    </source>
</evidence>
<keyword evidence="11" id="KW-0413">Isomerase</keyword>
<dbReference type="InterPro" id="IPR011335">
    <property type="entry name" value="Restrct_endonuc-II-like"/>
</dbReference>
<evidence type="ECO:0000259" key="17">
    <source>
        <dbReference type="PROSITE" id="PS51217"/>
    </source>
</evidence>
<evidence type="ECO:0000256" key="8">
    <source>
        <dbReference type="ARBA" id="ARBA00022840"/>
    </source>
</evidence>
<evidence type="ECO:0000313" key="19">
    <source>
        <dbReference type="Proteomes" id="UP001596244"/>
    </source>
</evidence>
<evidence type="ECO:0000256" key="3">
    <source>
        <dbReference type="ARBA" id="ARBA00022741"/>
    </source>
</evidence>
<evidence type="ECO:0000256" key="15">
    <source>
        <dbReference type="PROSITE-ProRule" id="PRU00560"/>
    </source>
</evidence>
<keyword evidence="9" id="KW-0238">DNA-binding</keyword>
<name>A0ABW1QF71_9CORY</name>
<dbReference type="SUPFAM" id="SSF52540">
    <property type="entry name" value="P-loop containing nucleoside triphosphate hydrolases"/>
    <property type="match status" value="1"/>
</dbReference>
<keyword evidence="7" id="KW-0269">Exonuclease</keyword>
<evidence type="ECO:0000256" key="7">
    <source>
        <dbReference type="ARBA" id="ARBA00022839"/>
    </source>
</evidence>
<feature type="binding site" evidence="15">
    <location>
        <begin position="43"/>
        <end position="50"/>
    </location>
    <ligand>
        <name>ATP</name>
        <dbReference type="ChEBI" id="CHEBI:30616"/>
    </ligand>
</feature>
<feature type="domain" description="UvrD-like helicase C-terminal" evidence="17">
    <location>
        <begin position="367"/>
        <end position="702"/>
    </location>
</feature>
<evidence type="ECO:0000256" key="6">
    <source>
        <dbReference type="ARBA" id="ARBA00022806"/>
    </source>
</evidence>
<feature type="domain" description="UvrD-like helicase ATP-binding" evidence="16">
    <location>
        <begin position="22"/>
        <end position="366"/>
    </location>
</feature>
<dbReference type="Pfam" id="PF13361">
    <property type="entry name" value="UvrD_C"/>
    <property type="match status" value="2"/>
</dbReference>
<dbReference type="SUPFAM" id="SSF52980">
    <property type="entry name" value="Restriction endonuclease-like"/>
    <property type="match status" value="1"/>
</dbReference>
<evidence type="ECO:0000256" key="1">
    <source>
        <dbReference type="ARBA" id="ARBA00009922"/>
    </source>
</evidence>
<dbReference type="Pfam" id="PF00580">
    <property type="entry name" value="UvrD-helicase"/>
    <property type="match status" value="1"/>
</dbReference>
<evidence type="ECO:0000313" key="18">
    <source>
        <dbReference type="EMBL" id="MFC6147598.1"/>
    </source>
</evidence>
<proteinExistence type="inferred from homology"/>
<comment type="caution">
    <text evidence="18">The sequence shown here is derived from an EMBL/GenBank/DDBJ whole genome shotgun (WGS) entry which is preliminary data.</text>
</comment>
<dbReference type="Gene3D" id="3.40.50.300">
    <property type="entry name" value="P-loop containing nucleotide triphosphate hydrolases"/>
    <property type="match status" value="3"/>
</dbReference>
<comment type="catalytic activity">
    <reaction evidence="14">
        <text>ATP + H2O = ADP + phosphate + H(+)</text>
        <dbReference type="Rhea" id="RHEA:13065"/>
        <dbReference type="ChEBI" id="CHEBI:15377"/>
        <dbReference type="ChEBI" id="CHEBI:15378"/>
        <dbReference type="ChEBI" id="CHEBI:30616"/>
        <dbReference type="ChEBI" id="CHEBI:43474"/>
        <dbReference type="ChEBI" id="CHEBI:456216"/>
        <dbReference type="EC" id="5.6.2.4"/>
    </reaction>
</comment>
<comment type="similarity">
    <text evidence="1">Belongs to the helicase family. UvrD subfamily.</text>
</comment>
<dbReference type="GO" id="GO:0004386">
    <property type="term" value="F:helicase activity"/>
    <property type="evidence" value="ECO:0007669"/>
    <property type="project" value="UniProtKB-KW"/>
</dbReference>
<organism evidence="18 19">
    <name type="scientific">Corynebacterium nasicanis</name>
    <dbReference type="NCBI Taxonomy" id="1448267"/>
    <lineage>
        <taxon>Bacteria</taxon>
        <taxon>Bacillati</taxon>
        <taxon>Actinomycetota</taxon>
        <taxon>Actinomycetes</taxon>
        <taxon>Mycobacteriales</taxon>
        <taxon>Corynebacteriaceae</taxon>
        <taxon>Corynebacterium</taxon>
    </lineage>
</organism>
<dbReference type="Gene3D" id="1.10.10.160">
    <property type="match status" value="1"/>
</dbReference>
<dbReference type="InterPro" id="IPR014016">
    <property type="entry name" value="UvrD-like_ATP-bd"/>
</dbReference>
<evidence type="ECO:0000259" key="16">
    <source>
        <dbReference type="PROSITE" id="PS51198"/>
    </source>
</evidence>
<dbReference type="InterPro" id="IPR013986">
    <property type="entry name" value="DExx_box_DNA_helicase_dom_sf"/>
</dbReference>
<evidence type="ECO:0000256" key="4">
    <source>
        <dbReference type="ARBA" id="ARBA00022763"/>
    </source>
</evidence>
<dbReference type="Gene3D" id="1.10.486.10">
    <property type="entry name" value="PCRA, domain 4"/>
    <property type="match status" value="1"/>
</dbReference>
<keyword evidence="19" id="KW-1185">Reference proteome</keyword>
<comment type="catalytic activity">
    <reaction evidence="12">
        <text>Couples ATP hydrolysis with the unwinding of duplex DNA by translocating in the 3'-5' direction.</text>
        <dbReference type="EC" id="5.6.2.4"/>
    </reaction>
</comment>
<keyword evidence="5 15" id="KW-0378">Hydrolase</keyword>
<sequence>MPEIPAPKVSPELLSAWLGQEHRPTPQQSEIIGAPPGPLLVVAGAGAGKTETMAARVVWLVANGYVTPEQILGLTFTRKAAQELGARIRRRLEVLAGIPKIRELDPTGQLADDLLNLAPTVSTYDAYAAQLVREYGLLVPVEPAGRMITAAELHGIAHRVVTDYRGRHSATGRVDTVTERILGLITEMGNAVAREEDVVEETLAFIRELESLPPYGKKAPDYFTVEQKKWLKAQRERLDHFPLIRELRAELASLGVTTFNEQMSVAARLAATNPMVGESQRRRYRVVMLDEYQDTSHSQRVLLSSLFGGQDGEDAGLTVTAVGDPMQAIYGWRGATAENLREFVNDFPVGGSPAPKKQLTTSWRNPPEILDLANAVSAELLGTGRDRAVEALEPRPGAPAGEVALGYFATAAEEITFVADRLAAEFREKQQAKAEALQLGDDAERARALRKAAFTGAVLVRKNKHTADIAHALDVRGIPYEIFGLGGLLSLPEIADIVAVATMLIRPQDSTAALRLLTGPAVGLGLADLVALRQRARNLSASGASAERRDVDPGLAPEERLRAQLESVVADPPEQVAGLTDAVADLGELSRYSEEGVRRLQRFSSLLRHLRTHSLSKALPDLFADIIDVFGVRTEVLARPGVVGAVNLDAFLDMVSSYPGDSLGALLDYFDLAREHEDGLAPGDATVKDERVQIMTVHKAKGLEWDVVSVLHADKQTYMGKTETFLTQSPRIPDAEVDTSEAENRSQFAKIYEGYKSEKKGDLAQENARLFYVGVTRAERVLTVTASPSGKSPGPYEHLEVLRRYAPQAVVEWAVTEADTDIPAPEPETGTFPQLHPQPAALAGAELVRQAMAELPAQAAGETFDFWEAETTALIEEHRAAQAPVVEVELPGELTATDLVNLRADALQFARRQRRPVPFKPNQYAKRGTAFHEWLEERFGASSLLDEDQLPGLDEPPVDADQLARLKESFLASEWAERTPEHVEEPFEVTIGESVVRGRMDAIFRDPQDPTGWLIVDWKTGRPPKGADRRAAIIQLAVYREAWRRILGDDAVSVRAAFHYVGWGETLEPHDLPGREELEGLLADAVVDKQ</sequence>
<keyword evidence="3 15" id="KW-0547">Nucleotide-binding</keyword>
<keyword evidence="4" id="KW-0227">DNA damage</keyword>
<evidence type="ECO:0000256" key="12">
    <source>
        <dbReference type="ARBA" id="ARBA00034617"/>
    </source>
</evidence>
<dbReference type="Gene3D" id="3.90.320.10">
    <property type="match status" value="1"/>
</dbReference>
<dbReference type="PANTHER" id="PTHR11070">
    <property type="entry name" value="UVRD / RECB / PCRA DNA HELICASE FAMILY MEMBER"/>
    <property type="match status" value="1"/>
</dbReference>
<dbReference type="Pfam" id="PF12705">
    <property type="entry name" value="PDDEXK_1"/>
    <property type="match status" value="1"/>
</dbReference>
<dbReference type="InterPro" id="IPR027417">
    <property type="entry name" value="P-loop_NTPase"/>
</dbReference>
<dbReference type="EC" id="5.6.2.4" evidence="13"/>
<evidence type="ECO:0000256" key="13">
    <source>
        <dbReference type="ARBA" id="ARBA00034808"/>
    </source>
</evidence>
<keyword evidence="2" id="KW-0540">Nuclease</keyword>
<dbReference type="RefSeq" id="WP_377002203.1">
    <property type="nucleotide sequence ID" value="NZ_JBHSQE010000009.1"/>
</dbReference>